<feature type="region of interest" description="Disordered" evidence="1">
    <location>
        <begin position="1"/>
        <end position="81"/>
    </location>
</feature>
<comment type="caution">
    <text evidence="2">The sequence shown here is derived from an EMBL/GenBank/DDBJ whole genome shotgun (WGS) entry which is preliminary data.</text>
</comment>
<evidence type="ECO:0008006" key="4">
    <source>
        <dbReference type="Google" id="ProtNLM"/>
    </source>
</evidence>
<reference evidence="2" key="1">
    <citation type="journal article" date="2022" name="bioRxiv">
        <title>Genomics of Preaxostyla Flagellates Illuminates Evolutionary Transitions and the Path Towards Mitochondrial Loss.</title>
        <authorList>
            <person name="Novak L.V.F."/>
            <person name="Treitli S.C."/>
            <person name="Pyrih J."/>
            <person name="Halakuc P."/>
            <person name="Pipaliya S.V."/>
            <person name="Vacek V."/>
            <person name="Brzon O."/>
            <person name="Soukal P."/>
            <person name="Eme L."/>
            <person name="Dacks J.B."/>
            <person name="Karnkowska A."/>
            <person name="Elias M."/>
            <person name="Hampl V."/>
        </authorList>
    </citation>
    <scope>NUCLEOTIDE SEQUENCE</scope>
    <source>
        <strain evidence="2">RCP-MX</strain>
    </source>
</reference>
<protein>
    <recommendedName>
        <fullName evidence="4">ParB/Sulfiredoxin domain-containing protein</fullName>
    </recommendedName>
</protein>
<keyword evidence="3" id="KW-1185">Reference proteome</keyword>
<evidence type="ECO:0000313" key="3">
    <source>
        <dbReference type="Proteomes" id="UP001141327"/>
    </source>
</evidence>
<name>A0ABQ8U996_9EUKA</name>
<gene>
    <name evidence="2" type="ORF">PAPYR_10219</name>
</gene>
<sequence length="261" mass="28181">MMCRAAQAQRGGGPPSPEGSRGPEEAEAAPVAAKSKEAAQGGEAAAPAPPPARRKPGPPLPSASEPDRPTRTTSPRRPLAKYCTSPGLAYERLGAIVEWFEKLGAAVLFSIIVQTSALDEARYQVVDGSHRFQVARIIVDAPGLRVAEITQNSGPSFAKGWRSSTSYPDPAGLLHVHLKDYIDVAVYNSRSGGHARAATSGQPAYSRRAVWKQHLRRPAEPQACIPPSPKRYIREDPDCHIWNPPSRAALPQRRRRPGQSL</sequence>
<proteinExistence type="predicted"/>
<feature type="compositionally biased region" description="Pro residues" evidence="1">
    <location>
        <begin position="47"/>
        <end position="61"/>
    </location>
</feature>
<dbReference type="EMBL" id="JAPMOS010000127">
    <property type="protein sequence ID" value="KAJ4454927.1"/>
    <property type="molecule type" value="Genomic_DNA"/>
</dbReference>
<organism evidence="2 3">
    <name type="scientific">Paratrimastix pyriformis</name>
    <dbReference type="NCBI Taxonomy" id="342808"/>
    <lineage>
        <taxon>Eukaryota</taxon>
        <taxon>Metamonada</taxon>
        <taxon>Preaxostyla</taxon>
        <taxon>Paratrimastigidae</taxon>
        <taxon>Paratrimastix</taxon>
    </lineage>
</organism>
<dbReference type="Proteomes" id="UP001141327">
    <property type="component" value="Unassembled WGS sequence"/>
</dbReference>
<accession>A0ABQ8U996</accession>
<feature type="compositionally biased region" description="Low complexity" evidence="1">
    <location>
        <begin position="28"/>
        <end position="46"/>
    </location>
</feature>
<evidence type="ECO:0000256" key="1">
    <source>
        <dbReference type="SAM" id="MobiDB-lite"/>
    </source>
</evidence>
<evidence type="ECO:0000313" key="2">
    <source>
        <dbReference type="EMBL" id="KAJ4454927.1"/>
    </source>
</evidence>